<organism evidence="1 2">
    <name type="scientific">Atta colombica</name>
    <dbReference type="NCBI Taxonomy" id="520822"/>
    <lineage>
        <taxon>Eukaryota</taxon>
        <taxon>Metazoa</taxon>
        <taxon>Ecdysozoa</taxon>
        <taxon>Arthropoda</taxon>
        <taxon>Hexapoda</taxon>
        <taxon>Insecta</taxon>
        <taxon>Pterygota</taxon>
        <taxon>Neoptera</taxon>
        <taxon>Endopterygota</taxon>
        <taxon>Hymenoptera</taxon>
        <taxon>Apocrita</taxon>
        <taxon>Aculeata</taxon>
        <taxon>Formicoidea</taxon>
        <taxon>Formicidae</taxon>
        <taxon>Myrmicinae</taxon>
        <taxon>Atta</taxon>
    </lineage>
</organism>
<keyword evidence="2" id="KW-1185">Reference proteome</keyword>
<evidence type="ECO:0000313" key="2">
    <source>
        <dbReference type="Proteomes" id="UP000078540"/>
    </source>
</evidence>
<evidence type="ECO:0000313" key="1">
    <source>
        <dbReference type="EMBL" id="KYM79708.1"/>
    </source>
</evidence>
<sequence length="53" mass="6035">FVHSAGRNFDSLKAPLLARRQVDRGFFPGIPITRVEQVIVCPYLTSKREGYID</sequence>
<name>A0A195B5C3_9HYME</name>
<proteinExistence type="predicted"/>
<dbReference type="AlphaFoldDB" id="A0A195B5C3"/>
<accession>A0A195B5C3</accession>
<feature type="non-terminal residue" evidence="1">
    <location>
        <position position="1"/>
    </location>
</feature>
<protein>
    <submittedName>
        <fullName evidence="1">Uncharacterized protein</fullName>
    </submittedName>
</protein>
<dbReference type="Proteomes" id="UP000078540">
    <property type="component" value="Unassembled WGS sequence"/>
</dbReference>
<dbReference type="EMBL" id="KQ976587">
    <property type="protein sequence ID" value="KYM79708.1"/>
    <property type="molecule type" value="Genomic_DNA"/>
</dbReference>
<gene>
    <name evidence="1" type="ORF">ALC53_09820</name>
</gene>
<reference evidence="1 2" key="1">
    <citation type="submission" date="2015-09" db="EMBL/GenBank/DDBJ databases">
        <title>Atta colombica WGS genome.</title>
        <authorList>
            <person name="Nygaard S."/>
            <person name="Hu H."/>
            <person name="Boomsma J."/>
            <person name="Zhang G."/>
        </authorList>
    </citation>
    <scope>NUCLEOTIDE SEQUENCE [LARGE SCALE GENOMIC DNA]</scope>
    <source>
        <strain evidence="1">Treedump-2</strain>
        <tissue evidence="1">Whole body</tissue>
    </source>
</reference>